<dbReference type="Proteomes" id="UP001234178">
    <property type="component" value="Unassembled WGS sequence"/>
</dbReference>
<evidence type="ECO:0000313" key="2">
    <source>
        <dbReference type="EMBL" id="KAK4013788.1"/>
    </source>
</evidence>
<reference evidence="2 3" key="1">
    <citation type="journal article" date="2023" name="Nucleic Acids Res.">
        <title>The hologenome of Daphnia magna reveals possible DNA methylation and microbiome-mediated evolution of the host genome.</title>
        <authorList>
            <person name="Chaturvedi A."/>
            <person name="Li X."/>
            <person name="Dhandapani V."/>
            <person name="Marshall H."/>
            <person name="Kissane S."/>
            <person name="Cuenca-Cambronero M."/>
            <person name="Asole G."/>
            <person name="Calvet F."/>
            <person name="Ruiz-Romero M."/>
            <person name="Marangio P."/>
            <person name="Guigo R."/>
            <person name="Rago D."/>
            <person name="Mirbahai L."/>
            <person name="Eastwood N."/>
            <person name="Colbourne J.K."/>
            <person name="Zhou J."/>
            <person name="Mallon E."/>
            <person name="Orsini L."/>
        </authorList>
    </citation>
    <scope>NUCLEOTIDE SEQUENCE [LARGE SCALE GENOMIC DNA]</scope>
    <source>
        <strain evidence="2">LRV0_1</strain>
    </source>
</reference>
<gene>
    <name evidence="2" type="ORF">OUZ56_026341</name>
</gene>
<sequence length="125" mass="13467">MPLRLPHFLVPSPSKIAILRPVAAGRLGNVGSVGSGRTGRSSQDSDEYARGTIYELAPLDTSRNFSLDQHLTTDYMPQRGSREAIIVEESLSESADELSEESSSVPCCVANEASSEKIELEEDGV</sequence>
<proteinExistence type="predicted"/>
<feature type="region of interest" description="Disordered" evidence="1">
    <location>
        <begin position="27"/>
        <end position="47"/>
    </location>
</feature>
<organism evidence="2 3">
    <name type="scientific">Daphnia magna</name>
    <dbReference type="NCBI Taxonomy" id="35525"/>
    <lineage>
        <taxon>Eukaryota</taxon>
        <taxon>Metazoa</taxon>
        <taxon>Ecdysozoa</taxon>
        <taxon>Arthropoda</taxon>
        <taxon>Crustacea</taxon>
        <taxon>Branchiopoda</taxon>
        <taxon>Diplostraca</taxon>
        <taxon>Cladocera</taxon>
        <taxon>Anomopoda</taxon>
        <taxon>Daphniidae</taxon>
        <taxon>Daphnia</taxon>
    </lineage>
</organism>
<accession>A0ABQ9ZLL8</accession>
<evidence type="ECO:0000313" key="3">
    <source>
        <dbReference type="Proteomes" id="UP001234178"/>
    </source>
</evidence>
<evidence type="ECO:0000256" key="1">
    <source>
        <dbReference type="SAM" id="MobiDB-lite"/>
    </source>
</evidence>
<dbReference type="EMBL" id="JAOYFB010000004">
    <property type="protein sequence ID" value="KAK4013788.1"/>
    <property type="molecule type" value="Genomic_DNA"/>
</dbReference>
<protein>
    <submittedName>
        <fullName evidence="2">Uncharacterized protein</fullName>
    </submittedName>
</protein>
<keyword evidence="3" id="KW-1185">Reference proteome</keyword>
<name>A0ABQ9ZLL8_9CRUS</name>
<comment type="caution">
    <text evidence="2">The sequence shown here is derived from an EMBL/GenBank/DDBJ whole genome shotgun (WGS) entry which is preliminary data.</text>
</comment>